<feature type="transmembrane region" description="Helical" evidence="14">
    <location>
        <begin position="109"/>
        <end position="127"/>
    </location>
</feature>
<evidence type="ECO:0000256" key="7">
    <source>
        <dbReference type="ARBA" id="ARBA00022832"/>
    </source>
</evidence>
<evidence type="ECO:0000256" key="8">
    <source>
        <dbReference type="ARBA" id="ARBA00022833"/>
    </source>
</evidence>
<protein>
    <submittedName>
        <fullName evidence="16">Fatty acid hydroxylase superfamily protein</fullName>
    </submittedName>
</protein>
<dbReference type="InterPro" id="IPR014430">
    <property type="entry name" value="Scs7"/>
</dbReference>
<evidence type="ECO:0000256" key="6">
    <source>
        <dbReference type="ARBA" id="ARBA00022824"/>
    </source>
</evidence>
<dbReference type="PANTHER" id="PTHR12863">
    <property type="entry name" value="FATTY ACID HYDROXYLASE"/>
    <property type="match status" value="1"/>
</dbReference>
<evidence type="ECO:0000313" key="16">
    <source>
        <dbReference type="EMBL" id="SNS59438.1"/>
    </source>
</evidence>
<dbReference type="GO" id="GO:0080132">
    <property type="term" value="F:fatty acid 2-hydroxylase activity"/>
    <property type="evidence" value="ECO:0007669"/>
    <property type="project" value="InterPro"/>
</dbReference>
<feature type="transmembrane region" description="Helical" evidence="14">
    <location>
        <begin position="52"/>
        <end position="69"/>
    </location>
</feature>
<keyword evidence="11" id="KW-0443">Lipid metabolism</keyword>
<evidence type="ECO:0000259" key="15">
    <source>
        <dbReference type="Pfam" id="PF04116"/>
    </source>
</evidence>
<evidence type="ECO:0000256" key="9">
    <source>
        <dbReference type="ARBA" id="ARBA00022989"/>
    </source>
</evidence>
<evidence type="ECO:0000256" key="14">
    <source>
        <dbReference type="SAM" id="Phobius"/>
    </source>
</evidence>
<feature type="domain" description="Fatty acid hydroxylase" evidence="15">
    <location>
        <begin position="62"/>
        <end position="200"/>
    </location>
</feature>
<dbReference type="OrthoDB" id="9784228at2"/>
<evidence type="ECO:0000256" key="10">
    <source>
        <dbReference type="ARBA" id="ARBA00023002"/>
    </source>
</evidence>
<dbReference type="GO" id="GO:0006633">
    <property type="term" value="P:fatty acid biosynthetic process"/>
    <property type="evidence" value="ECO:0007669"/>
    <property type="project" value="UniProtKB-KW"/>
</dbReference>
<keyword evidence="7" id="KW-0276">Fatty acid metabolism</keyword>
<comment type="cofactor">
    <cofactor evidence="1">
        <name>Zn(2+)</name>
        <dbReference type="ChEBI" id="CHEBI:29105"/>
    </cofactor>
</comment>
<sequence length="212" mass="24724">MTRTSTNNTTRLYNNNFLEILSRCPFWLPLVVFIPVVFYFSFIGFTSLSEGLILEGILIAVGGVISWSLTEYLVHRFVFHYQPKSAFWKRFVYVVHGVHHDYPNDLNRLVFPVTVSIPLGFVVYYLFGLIPWTVEAYHWIFYSFYAVGYLCYDMIHFATHAVSNNNKLFTSIKRHHLNHHYQKSNTKYGVSSGLWDIVFNSLGSKKKGVQDK</sequence>
<gene>
    <name evidence="16" type="ORF">SAMN05421640_0800</name>
</gene>
<keyword evidence="5" id="KW-0479">Metal-binding</keyword>
<keyword evidence="17" id="KW-1185">Reference proteome</keyword>
<keyword evidence="10" id="KW-0560">Oxidoreductase</keyword>
<organism evidence="16 17">
    <name type="scientific">Ekhidna lutea</name>
    <dbReference type="NCBI Taxonomy" id="447679"/>
    <lineage>
        <taxon>Bacteria</taxon>
        <taxon>Pseudomonadati</taxon>
        <taxon>Bacteroidota</taxon>
        <taxon>Cytophagia</taxon>
        <taxon>Cytophagales</taxon>
        <taxon>Reichenbachiellaceae</taxon>
        <taxon>Ekhidna</taxon>
    </lineage>
</organism>
<keyword evidence="13" id="KW-0275">Fatty acid biosynthesis</keyword>
<evidence type="ECO:0000256" key="5">
    <source>
        <dbReference type="ARBA" id="ARBA00022723"/>
    </source>
</evidence>
<evidence type="ECO:0000313" key="17">
    <source>
        <dbReference type="Proteomes" id="UP000198393"/>
    </source>
</evidence>
<dbReference type="AlphaFoldDB" id="A0A239FS60"/>
<feature type="transmembrane region" description="Helical" evidence="14">
    <location>
        <begin position="26"/>
        <end position="45"/>
    </location>
</feature>
<dbReference type="PANTHER" id="PTHR12863:SF1">
    <property type="entry name" value="FATTY ACID 2-HYDROXYLASE"/>
    <property type="match status" value="1"/>
</dbReference>
<evidence type="ECO:0000256" key="3">
    <source>
        <dbReference type="ARBA" id="ARBA00022516"/>
    </source>
</evidence>
<keyword evidence="3" id="KW-0444">Lipid biosynthesis</keyword>
<reference evidence="16 17" key="1">
    <citation type="submission" date="2017-06" db="EMBL/GenBank/DDBJ databases">
        <authorList>
            <person name="Kim H.J."/>
            <person name="Triplett B.A."/>
        </authorList>
    </citation>
    <scope>NUCLEOTIDE SEQUENCE [LARGE SCALE GENOMIC DNA]</scope>
    <source>
        <strain evidence="16 17">DSM 19307</strain>
    </source>
</reference>
<dbReference type="InterPro" id="IPR006694">
    <property type="entry name" value="Fatty_acid_hydroxylase"/>
</dbReference>
<keyword evidence="9 14" id="KW-1133">Transmembrane helix</keyword>
<comment type="subcellular location">
    <subcellularLocation>
        <location evidence="2">Endoplasmic reticulum membrane</location>
        <topology evidence="2">Multi-pass membrane protein</topology>
    </subcellularLocation>
</comment>
<dbReference type="Proteomes" id="UP000198393">
    <property type="component" value="Unassembled WGS sequence"/>
</dbReference>
<evidence type="ECO:0000256" key="1">
    <source>
        <dbReference type="ARBA" id="ARBA00001947"/>
    </source>
</evidence>
<dbReference type="GO" id="GO:0016020">
    <property type="term" value="C:membrane"/>
    <property type="evidence" value="ECO:0007669"/>
    <property type="project" value="InterPro"/>
</dbReference>
<dbReference type="GO" id="GO:0005506">
    <property type="term" value="F:iron ion binding"/>
    <property type="evidence" value="ECO:0007669"/>
    <property type="project" value="InterPro"/>
</dbReference>
<accession>A0A239FS60</accession>
<evidence type="ECO:0000256" key="13">
    <source>
        <dbReference type="ARBA" id="ARBA00023160"/>
    </source>
</evidence>
<evidence type="ECO:0000256" key="4">
    <source>
        <dbReference type="ARBA" id="ARBA00022692"/>
    </source>
</evidence>
<name>A0A239FS60_EKHLU</name>
<keyword evidence="6" id="KW-0256">Endoplasmic reticulum</keyword>
<evidence type="ECO:0000256" key="12">
    <source>
        <dbReference type="ARBA" id="ARBA00023136"/>
    </source>
</evidence>
<dbReference type="EMBL" id="FZPD01000001">
    <property type="protein sequence ID" value="SNS59438.1"/>
    <property type="molecule type" value="Genomic_DNA"/>
</dbReference>
<keyword evidence="8" id="KW-0862">Zinc</keyword>
<keyword evidence="4 14" id="KW-0812">Transmembrane</keyword>
<dbReference type="RefSeq" id="WP_089355544.1">
    <property type="nucleotide sequence ID" value="NZ_FZPD01000001.1"/>
</dbReference>
<evidence type="ECO:0000256" key="11">
    <source>
        <dbReference type="ARBA" id="ARBA00023098"/>
    </source>
</evidence>
<feature type="transmembrane region" description="Helical" evidence="14">
    <location>
        <begin position="139"/>
        <end position="158"/>
    </location>
</feature>
<dbReference type="Pfam" id="PF04116">
    <property type="entry name" value="FA_hydroxylase"/>
    <property type="match status" value="1"/>
</dbReference>
<proteinExistence type="predicted"/>
<keyword evidence="12 14" id="KW-0472">Membrane</keyword>
<evidence type="ECO:0000256" key="2">
    <source>
        <dbReference type="ARBA" id="ARBA00004477"/>
    </source>
</evidence>